<keyword evidence="5 9" id="KW-0560">Oxidoreductase</keyword>
<protein>
    <submittedName>
        <fullName evidence="9">Methylenetetrahydrofolate dehydrogenase-like protein</fullName>
        <ecNumber evidence="9">1.5.1.5</ecNumber>
    </submittedName>
</protein>
<dbReference type="Pfam" id="PF02882">
    <property type="entry name" value="THF_DHG_CYH_C"/>
    <property type="match status" value="1"/>
</dbReference>
<dbReference type="OrthoDB" id="5126881at2759"/>
<reference evidence="9 10" key="1">
    <citation type="journal article" date="2018" name="BMC Genomics">
        <title>Genomic comparison of Trypanosoma conorhini and Trypanosoma rangeli to Trypanosoma cruzi strains of high and low virulence.</title>
        <authorList>
            <person name="Bradwell K.R."/>
            <person name="Koparde V.N."/>
            <person name="Matveyev A.V."/>
            <person name="Serrano M.G."/>
            <person name="Alves J.M."/>
            <person name="Parikh H."/>
            <person name="Huang B."/>
            <person name="Lee V."/>
            <person name="Espinosa-Alvarez O."/>
            <person name="Ortiz P.A."/>
            <person name="Costa-Martins A.G."/>
            <person name="Teixeira M.M."/>
            <person name="Buck G.A."/>
        </authorList>
    </citation>
    <scope>NUCLEOTIDE SEQUENCE [LARGE SCALE GENOMIC DNA]</scope>
    <source>
        <strain evidence="9 10">025E</strain>
    </source>
</reference>
<dbReference type="AlphaFoldDB" id="A0A422PNQ3"/>
<dbReference type="InterPro" id="IPR020630">
    <property type="entry name" value="THF_DH/CycHdrlase_cat_dom"/>
</dbReference>
<keyword evidence="3" id="KW-0378">Hydrolase</keyword>
<evidence type="ECO:0000313" key="9">
    <source>
        <dbReference type="EMBL" id="RNF19369.1"/>
    </source>
</evidence>
<feature type="domain" description="Tetrahydrofolate dehydrogenase/cyclohydrolase catalytic" evidence="7">
    <location>
        <begin position="6"/>
        <end position="117"/>
    </location>
</feature>
<keyword evidence="2" id="KW-0554">One-carbon metabolism</keyword>
<dbReference type="InterPro" id="IPR036291">
    <property type="entry name" value="NAD(P)-bd_dom_sf"/>
</dbReference>
<sequence length="348" mass="37546">MKAEKLRGKVLSDALLERIKKEVALLRRPPSLAVVVVGNRQDSLRYVAVKQRTAAACGIRFHLHKLSETVPEGLLHRELRRISDDDAFDGVLPQLPLPLRFRVRPALLCIHPGKDVDGLHPLNAGSLLLHANPTYDEADQKSTLTEKGESLATCLLNEERYFIPSAALAVHALLFSYLEKTAAAALTPPTNRRNLHAVIINNSMLIGVPTAALLQREKNFIVTLCGRFNDLEAVKQVSRHADILVTALGKQRVVTADFVKPGAIVLDVAINEDSTAGGKTPSGRRRLCGDVDVASVAEKAAAFSPVPGGIGPLTIAYLMQNTLKAGLLAEHGINCSLPHFASAQEGAM</sequence>
<dbReference type="GeneID" id="40317767"/>
<dbReference type="EC" id="1.5.1.5" evidence="9"/>
<dbReference type="InterPro" id="IPR020631">
    <property type="entry name" value="THF_DH/CycHdrlase_NAD-bd_dom"/>
</dbReference>
<dbReference type="GO" id="GO:0004477">
    <property type="term" value="F:methenyltetrahydrofolate cyclohydrolase activity"/>
    <property type="evidence" value="ECO:0007669"/>
    <property type="project" value="TreeGrafter"/>
</dbReference>
<dbReference type="RefSeq" id="XP_029228821.1">
    <property type="nucleotide sequence ID" value="XM_029371068.1"/>
</dbReference>
<name>A0A422PNQ3_9TRYP</name>
<dbReference type="GO" id="GO:0004488">
    <property type="term" value="F:methylenetetrahydrofolate dehydrogenase (NADP+) activity"/>
    <property type="evidence" value="ECO:0007669"/>
    <property type="project" value="UniProtKB-EC"/>
</dbReference>
<dbReference type="Pfam" id="PF00763">
    <property type="entry name" value="THF_DHG_CYH"/>
    <property type="match status" value="1"/>
</dbReference>
<evidence type="ECO:0000259" key="7">
    <source>
        <dbReference type="Pfam" id="PF00763"/>
    </source>
</evidence>
<evidence type="ECO:0000256" key="3">
    <source>
        <dbReference type="ARBA" id="ARBA00022801"/>
    </source>
</evidence>
<keyword evidence="10" id="KW-1185">Reference proteome</keyword>
<evidence type="ECO:0000256" key="1">
    <source>
        <dbReference type="ARBA" id="ARBA00004777"/>
    </source>
</evidence>
<dbReference type="PANTHER" id="PTHR48099">
    <property type="entry name" value="C-1-TETRAHYDROFOLATE SYNTHASE, CYTOPLASMIC-RELATED"/>
    <property type="match status" value="1"/>
</dbReference>
<dbReference type="PANTHER" id="PTHR48099:SF5">
    <property type="entry name" value="C-1-TETRAHYDROFOLATE SYNTHASE, CYTOPLASMIC"/>
    <property type="match status" value="1"/>
</dbReference>
<comment type="pathway">
    <text evidence="1">One-carbon metabolism; tetrahydrofolate interconversion.</text>
</comment>
<dbReference type="InterPro" id="IPR046346">
    <property type="entry name" value="Aminoacid_DH-like_N_sf"/>
</dbReference>
<comment type="caution">
    <text evidence="9">The sequence shown here is derived from an EMBL/GenBank/DDBJ whole genome shotgun (WGS) entry which is preliminary data.</text>
</comment>
<keyword evidence="4" id="KW-0521">NADP</keyword>
<evidence type="ECO:0000256" key="5">
    <source>
        <dbReference type="ARBA" id="ARBA00023002"/>
    </source>
</evidence>
<dbReference type="Gene3D" id="3.40.50.720">
    <property type="entry name" value="NAD(P)-binding Rossmann-like Domain"/>
    <property type="match status" value="1"/>
</dbReference>
<evidence type="ECO:0000256" key="2">
    <source>
        <dbReference type="ARBA" id="ARBA00022563"/>
    </source>
</evidence>
<dbReference type="InterPro" id="IPR000672">
    <property type="entry name" value="THF_DH/CycHdrlase"/>
</dbReference>
<accession>A0A422PNQ3</accession>
<gene>
    <name evidence="9" type="ORF">Tco025E_04156</name>
</gene>
<organism evidence="9 10">
    <name type="scientific">Trypanosoma conorhini</name>
    <dbReference type="NCBI Taxonomy" id="83891"/>
    <lineage>
        <taxon>Eukaryota</taxon>
        <taxon>Discoba</taxon>
        <taxon>Euglenozoa</taxon>
        <taxon>Kinetoplastea</taxon>
        <taxon>Metakinetoplastina</taxon>
        <taxon>Trypanosomatida</taxon>
        <taxon>Trypanosomatidae</taxon>
        <taxon>Trypanosoma</taxon>
    </lineage>
</organism>
<evidence type="ECO:0000256" key="4">
    <source>
        <dbReference type="ARBA" id="ARBA00022857"/>
    </source>
</evidence>
<dbReference type="CDD" id="cd01080">
    <property type="entry name" value="NAD_bind_m-THF_DH_Cyclohyd"/>
    <property type="match status" value="1"/>
</dbReference>
<dbReference type="PRINTS" id="PR00085">
    <property type="entry name" value="THFDHDRGNASE"/>
</dbReference>
<dbReference type="Gene3D" id="3.40.50.10860">
    <property type="entry name" value="Leucine Dehydrogenase, chain A, domain 1"/>
    <property type="match status" value="1"/>
</dbReference>
<dbReference type="EMBL" id="MKKU01000207">
    <property type="protein sequence ID" value="RNF19369.1"/>
    <property type="molecule type" value="Genomic_DNA"/>
</dbReference>
<evidence type="ECO:0000313" key="10">
    <source>
        <dbReference type="Proteomes" id="UP000284403"/>
    </source>
</evidence>
<dbReference type="Proteomes" id="UP000284403">
    <property type="component" value="Unassembled WGS sequence"/>
</dbReference>
<dbReference type="SUPFAM" id="SSF51735">
    <property type="entry name" value="NAD(P)-binding Rossmann-fold domains"/>
    <property type="match status" value="1"/>
</dbReference>
<evidence type="ECO:0000259" key="8">
    <source>
        <dbReference type="Pfam" id="PF02882"/>
    </source>
</evidence>
<feature type="domain" description="Tetrahydrofolate dehydrogenase/cyclohydrolase NAD(P)-binding" evidence="8">
    <location>
        <begin position="193"/>
        <end position="325"/>
    </location>
</feature>
<dbReference type="SUPFAM" id="SSF53223">
    <property type="entry name" value="Aminoacid dehydrogenase-like, N-terminal domain"/>
    <property type="match status" value="1"/>
</dbReference>
<dbReference type="GO" id="GO:0005829">
    <property type="term" value="C:cytosol"/>
    <property type="evidence" value="ECO:0007669"/>
    <property type="project" value="TreeGrafter"/>
</dbReference>
<dbReference type="HAMAP" id="MF_01576">
    <property type="entry name" value="THF_DHG_CYH"/>
    <property type="match status" value="1"/>
</dbReference>
<dbReference type="GO" id="GO:0035999">
    <property type="term" value="P:tetrahydrofolate interconversion"/>
    <property type="evidence" value="ECO:0007669"/>
    <property type="project" value="TreeGrafter"/>
</dbReference>
<evidence type="ECO:0000256" key="6">
    <source>
        <dbReference type="ARBA" id="ARBA00023268"/>
    </source>
</evidence>
<proteinExistence type="inferred from homology"/>
<keyword evidence="6" id="KW-0511">Multifunctional enzyme</keyword>